<dbReference type="SUPFAM" id="SSF54277">
    <property type="entry name" value="CAD &amp; PB1 domains"/>
    <property type="match status" value="1"/>
</dbReference>
<dbReference type="InterPro" id="IPR006564">
    <property type="entry name" value="Znf_PMZ"/>
</dbReference>
<feature type="region of interest" description="Disordered" evidence="5">
    <location>
        <begin position="593"/>
        <end position="622"/>
    </location>
</feature>
<evidence type="ECO:0000256" key="4">
    <source>
        <dbReference type="PROSITE-ProRule" id="PRU00325"/>
    </source>
</evidence>
<keyword evidence="1" id="KW-0479">Metal-binding</keyword>
<dbReference type="Pfam" id="PF04434">
    <property type="entry name" value="SWIM"/>
    <property type="match status" value="1"/>
</dbReference>
<feature type="domain" description="SWIM-type" evidence="6">
    <location>
        <begin position="521"/>
        <end position="553"/>
    </location>
</feature>
<dbReference type="SMART" id="SM00666">
    <property type="entry name" value="PB1"/>
    <property type="match status" value="1"/>
</dbReference>
<dbReference type="Proteomes" id="UP001180020">
    <property type="component" value="Unassembled WGS sequence"/>
</dbReference>
<evidence type="ECO:0000259" key="6">
    <source>
        <dbReference type="PROSITE" id="PS50966"/>
    </source>
</evidence>
<dbReference type="InterPro" id="IPR000270">
    <property type="entry name" value="PB1_dom"/>
</dbReference>
<organism evidence="7 8">
    <name type="scientific">Acorus calamus</name>
    <name type="common">Sweet flag</name>
    <dbReference type="NCBI Taxonomy" id="4465"/>
    <lineage>
        <taxon>Eukaryota</taxon>
        <taxon>Viridiplantae</taxon>
        <taxon>Streptophyta</taxon>
        <taxon>Embryophyta</taxon>
        <taxon>Tracheophyta</taxon>
        <taxon>Spermatophyta</taxon>
        <taxon>Magnoliopsida</taxon>
        <taxon>Liliopsida</taxon>
        <taxon>Acoraceae</taxon>
        <taxon>Acorus</taxon>
    </lineage>
</organism>
<dbReference type="Pfam" id="PF03108">
    <property type="entry name" value="DBD_Tnp_Mut"/>
    <property type="match status" value="1"/>
</dbReference>
<keyword evidence="2 4" id="KW-0863">Zinc-finger</keyword>
<evidence type="ECO:0000256" key="1">
    <source>
        <dbReference type="ARBA" id="ARBA00022723"/>
    </source>
</evidence>
<evidence type="ECO:0000256" key="2">
    <source>
        <dbReference type="ARBA" id="ARBA00022771"/>
    </source>
</evidence>
<evidence type="ECO:0000313" key="7">
    <source>
        <dbReference type="EMBL" id="KAK1281784.1"/>
    </source>
</evidence>
<dbReference type="PANTHER" id="PTHR31973:SF166">
    <property type="entry name" value="OS10G0104700 PROTEIN"/>
    <property type="match status" value="1"/>
</dbReference>
<dbReference type="PANTHER" id="PTHR31973">
    <property type="entry name" value="POLYPROTEIN, PUTATIVE-RELATED"/>
    <property type="match status" value="1"/>
</dbReference>
<dbReference type="GO" id="GO:0008270">
    <property type="term" value="F:zinc ion binding"/>
    <property type="evidence" value="ECO:0007669"/>
    <property type="project" value="UniProtKB-KW"/>
</dbReference>
<dbReference type="AlphaFoldDB" id="A0AAV9BZH7"/>
<dbReference type="Pfam" id="PF00564">
    <property type="entry name" value="PB1"/>
    <property type="match status" value="1"/>
</dbReference>
<dbReference type="CDD" id="cd06410">
    <property type="entry name" value="PB1_UP2"/>
    <property type="match status" value="1"/>
</dbReference>
<reference evidence="7" key="1">
    <citation type="journal article" date="2023" name="Nat. Commun.">
        <title>Diploid and tetraploid genomes of Acorus and the evolution of monocots.</title>
        <authorList>
            <person name="Ma L."/>
            <person name="Liu K.W."/>
            <person name="Li Z."/>
            <person name="Hsiao Y.Y."/>
            <person name="Qi Y."/>
            <person name="Fu T."/>
            <person name="Tang G.D."/>
            <person name="Zhang D."/>
            <person name="Sun W.H."/>
            <person name="Liu D.K."/>
            <person name="Li Y."/>
            <person name="Chen G.Z."/>
            <person name="Liu X.D."/>
            <person name="Liao X.Y."/>
            <person name="Jiang Y.T."/>
            <person name="Yu X."/>
            <person name="Hao Y."/>
            <person name="Huang J."/>
            <person name="Zhao X.W."/>
            <person name="Ke S."/>
            <person name="Chen Y.Y."/>
            <person name="Wu W.L."/>
            <person name="Hsu J.L."/>
            <person name="Lin Y.F."/>
            <person name="Huang M.D."/>
            <person name="Li C.Y."/>
            <person name="Huang L."/>
            <person name="Wang Z.W."/>
            <person name="Zhao X."/>
            <person name="Zhong W.Y."/>
            <person name="Peng D.H."/>
            <person name="Ahmad S."/>
            <person name="Lan S."/>
            <person name="Zhang J.S."/>
            <person name="Tsai W.C."/>
            <person name="Van de Peer Y."/>
            <person name="Liu Z.J."/>
        </authorList>
    </citation>
    <scope>NUCLEOTIDE SEQUENCE</scope>
    <source>
        <strain evidence="7">CP</strain>
    </source>
</reference>
<dbReference type="SMART" id="SM00575">
    <property type="entry name" value="ZnF_PMZ"/>
    <property type="match status" value="1"/>
</dbReference>
<comment type="caution">
    <text evidence="7">The sequence shown here is derived from an EMBL/GenBank/DDBJ whole genome shotgun (WGS) entry which is preliminary data.</text>
</comment>
<gene>
    <name evidence="7" type="ORF">QJS10_CPB22g00999</name>
</gene>
<feature type="compositionally biased region" description="Basic residues" evidence="5">
    <location>
        <begin position="601"/>
        <end position="611"/>
    </location>
</feature>
<evidence type="ECO:0000256" key="3">
    <source>
        <dbReference type="ARBA" id="ARBA00022833"/>
    </source>
</evidence>
<dbReference type="InterPro" id="IPR007527">
    <property type="entry name" value="Znf_SWIM"/>
</dbReference>
<dbReference type="InterPro" id="IPR004332">
    <property type="entry name" value="Transposase_MuDR"/>
</dbReference>
<dbReference type="PROSITE" id="PS50966">
    <property type="entry name" value="ZF_SWIM"/>
    <property type="match status" value="1"/>
</dbReference>
<dbReference type="Gene3D" id="3.10.20.90">
    <property type="entry name" value="Phosphatidylinositol 3-kinase Catalytic Subunit, Chain A, domain 1"/>
    <property type="match status" value="1"/>
</dbReference>
<accession>A0AAV9BZH7</accession>
<reference evidence="7" key="2">
    <citation type="submission" date="2023-06" db="EMBL/GenBank/DDBJ databases">
        <authorList>
            <person name="Ma L."/>
            <person name="Liu K.-W."/>
            <person name="Li Z."/>
            <person name="Hsiao Y.-Y."/>
            <person name="Qi Y."/>
            <person name="Fu T."/>
            <person name="Tang G."/>
            <person name="Zhang D."/>
            <person name="Sun W.-H."/>
            <person name="Liu D.-K."/>
            <person name="Li Y."/>
            <person name="Chen G.-Z."/>
            <person name="Liu X.-D."/>
            <person name="Liao X.-Y."/>
            <person name="Jiang Y.-T."/>
            <person name="Yu X."/>
            <person name="Hao Y."/>
            <person name="Huang J."/>
            <person name="Zhao X.-W."/>
            <person name="Ke S."/>
            <person name="Chen Y.-Y."/>
            <person name="Wu W.-L."/>
            <person name="Hsu J.-L."/>
            <person name="Lin Y.-F."/>
            <person name="Huang M.-D."/>
            <person name="Li C.-Y."/>
            <person name="Huang L."/>
            <person name="Wang Z.-W."/>
            <person name="Zhao X."/>
            <person name="Zhong W.-Y."/>
            <person name="Peng D.-H."/>
            <person name="Ahmad S."/>
            <person name="Lan S."/>
            <person name="Zhang J.-S."/>
            <person name="Tsai W.-C."/>
            <person name="Van De Peer Y."/>
            <person name="Liu Z.-J."/>
        </authorList>
    </citation>
    <scope>NUCLEOTIDE SEQUENCE</scope>
    <source>
        <strain evidence="7">CP</strain>
        <tissue evidence="7">Leaves</tissue>
    </source>
</reference>
<protein>
    <recommendedName>
        <fullName evidence="6">SWIM-type domain-containing protein</fullName>
    </recommendedName>
</protein>
<proteinExistence type="predicted"/>
<dbReference type="EMBL" id="JAUJYO010000022">
    <property type="protein sequence ID" value="KAK1281784.1"/>
    <property type="molecule type" value="Genomic_DNA"/>
</dbReference>
<evidence type="ECO:0000313" key="8">
    <source>
        <dbReference type="Proteomes" id="UP001180020"/>
    </source>
</evidence>
<keyword evidence="3" id="KW-0862">Zinc</keyword>
<sequence>MSQDAILVICQYGGEFVVGSDGSMSYDGGEAHAIDITHEMTFNDLKSEISHMFESDESTFTIKYFLPKNKKTLITISNDRDLKRMINFHKSSMTTDLFDNSKQCRSQHKHLLPRSTHNPLTQADQFLSCPHRGRGVHAGKMTGEWANAITGPGQEFRNSRDMRDALRMYAIAKGFMYKFIKNDGSRVTAACKAEGCPWRIHASRSSAKKKFMIKKISGTHTCGGVAQKGNNRLASQQWLSNLIKEKLKDSPHLKPRDITNEFYRDFGINLNYSQAWRGKEIARRELYDSHSEACTLLPWLCKRILETNPGSFATLVTKEDSRFHRIFVSFHASLHGFEHGCHPLLFLNGLDLKMNKKYKFLSATAIDGENEIFPVAFALALSTSRVMTFVSDRRNGLEEAVSQVFEESEHAFCFEHLMELFKAELEGLMVVEESKDSLIEDFINAAHAFTVEEFDACVERIRSVSEDLAAWVGNSKPELWSNAFFKGFRYGHLSSSATELFEDWIPVKEQSSVREGEEAVNAVNLETWDCTCRRWKATGLPCKHAIAVFDRTGANVYEFCSKYLTMQCYRLTYSSSLNPIPDVGRPVCPDPVHGKSSLLSRARRLPGRPKGKPTEPKKTSTRKIRCSVCNEVGHNKATCKASPATPTSE</sequence>
<keyword evidence="8" id="KW-1185">Reference proteome</keyword>
<name>A0AAV9BZH7_ACOCL</name>
<evidence type="ECO:0000256" key="5">
    <source>
        <dbReference type="SAM" id="MobiDB-lite"/>
    </source>
</evidence>